<dbReference type="RefSeq" id="WP_380827423.1">
    <property type="nucleotide sequence ID" value="NZ_JBHTCG010000009.1"/>
</dbReference>
<protein>
    <submittedName>
        <fullName evidence="1">Uncharacterized protein</fullName>
    </submittedName>
</protein>
<dbReference type="EMBL" id="JBHTCG010000009">
    <property type="protein sequence ID" value="MFC7383861.1"/>
    <property type="molecule type" value="Genomic_DNA"/>
</dbReference>
<sequence length="88" mass="9738">MKRPERREEEYIHLVRLAWDLNVRGLSAAVDLPSGGGPVLLVAKGSGLLKVTALAQDGQWFFTWGRGRAQQVRALADDAADRVRQAVR</sequence>
<accession>A0ABW2P2M1</accession>
<name>A0ABW2P2M1_9ACTN</name>
<keyword evidence="2" id="KW-1185">Reference proteome</keyword>
<evidence type="ECO:0000313" key="2">
    <source>
        <dbReference type="Proteomes" id="UP001596496"/>
    </source>
</evidence>
<gene>
    <name evidence="1" type="ORF">ACFQSB_16695</name>
</gene>
<reference evidence="2" key="1">
    <citation type="journal article" date="2019" name="Int. J. Syst. Evol. Microbiol.">
        <title>The Global Catalogue of Microorganisms (GCM) 10K type strain sequencing project: providing services to taxonomists for standard genome sequencing and annotation.</title>
        <authorList>
            <consortium name="The Broad Institute Genomics Platform"/>
            <consortium name="The Broad Institute Genome Sequencing Center for Infectious Disease"/>
            <person name="Wu L."/>
            <person name="Ma J."/>
        </authorList>
    </citation>
    <scope>NUCLEOTIDE SEQUENCE [LARGE SCALE GENOMIC DNA]</scope>
    <source>
        <strain evidence="2">CECT 7649</strain>
    </source>
</reference>
<comment type="caution">
    <text evidence="1">The sequence shown here is derived from an EMBL/GenBank/DDBJ whole genome shotgun (WGS) entry which is preliminary data.</text>
</comment>
<evidence type="ECO:0000313" key="1">
    <source>
        <dbReference type="EMBL" id="MFC7383861.1"/>
    </source>
</evidence>
<dbReference type="Proteomes" id="UP001596496">
    <property type="component" value="Unassembled WGS sequence"/>
</dbReference>
<proteinExistence type="predicted"/>
<organism evidence="1 2">
    <name type="scientific">Sphaerisporangium rhizosphaerae</name>
    <dbReference type="NCBI Taxonomy" id="2269375"/>
    <lineage>
        <taxon>Bacteria</taxon>
        <taxon>Bacillati</taxon>
        <taxon>Actinomycetota</taxon>
        <taxon>Actinomycetes</taxon>
        <taxon>Streptosporangiales</taxon>
        <taxon>Streptosporangiaceae</taxon>
        <taxon>Sphaerisporangium</taxon>
    </lineage>
</organism>